<dbReference type="PANTHER" id="PTHR43289">
    <property type="entry name" value="MITOGEN-ACTIVATED PROTEIN KINASE KINASE KINASE 20-RELATED"/>
    <property type="match status" value="1"/>
</dbReference>
<dbReference type="PANTHER" id="PTHR43289:SF6">
    <property type="entry name" value="SERINE_THREONINE-PROTEIN KINASE NEKL-3"/>
    <property type="match status" value="1"/>
</dbReference>
<keyword evidence="9" id="KW-1133">Transmembrane helix</keyword>
<keyword evidence="3" id="KW-0808">Transferase</keyword>
<dbReference type="RefSeq" id="WP_213494891.1">
    <property type="nucleotide sequence ID" value="NZ_CP074694.1"/>
</dbReference>
<proteinExistence type="predicted"/>
<evidence type="ECO:0000256" key="2">
    <source>
        <dbReference type="ARBA" id="ARBA00022527"/>
    </source>
</evidence>
<evidence type="ECO:0000256" key="1">
    <source>
        <dbReference type="ARBA" id="ARBA00012513"/>
    </source>
</evidence>
<keyword evidence="5 11" id="KW-0418">Kinase</keyword>
<keyword evidence="4 7" id="KW-0547">Nucleotide-binding</keyword>
<dbReference type="GO" id="GO:0005524">
    <property type="term" value="F:ATP binding"/>
    <property type="evidence" value="ECO:0007669"/>
    <property type="project" value="UniProtKB-UniRule"/>
</dbReference>
<dbReference type="KEGG" id="tsph:KIH39_19445"/>
<keyword evidence="9" id="KW-0812">Transmembrane</keyword>
<organism evidence="11 12">
    <name type="scientific">Telmatocola sphagniphila</name>
    <dbReference type="NCBI Taxonomy" id="1123043"/>
    <lineage>
        <taxon>Bacteria</taxon>
        <taxon>Pseudomonadati</taxon>
        <taxon>Planctomycetota</taxon>
        <taxon>Planctomycetia</taxon>
        <taxon>Gemmatales</taxon>
        <taxon>Gemmataceae</taxon>
    </lineage>
</organism>
<dbReference type="Proteomes" id="UP000676194">
    <property type="component" value="Chromosome"/>
</dbReference>
<dbReference type="CDD" id="cd14014">
    <property type="entry name" value="STKc_PknB_like"/>
    <property type="match status" value="1"/>
</dbReference>
<dbReference type="EC" id="2.7.11.1" evidence="1"/>
<feature type="region of interest" description="Disordered" evidence="8">
    <location>
        <begin position="299"/>
        <end position="318"/>
    </location>
</feature>
<evidence type="ECO:0000256" key="3">
    <source>
        <dbReference type="ARBA" id="ARBA00022679"/>
    </source>
</evidence>
<accession>A0A8E6ESN0</accession>
<evidence type="ECO:0000256" key="7">
    <source>
        <dbReference type="PROSITE-ProRule" id="PRU10141"/>
    </source>
</evidence>
<dbReference type="FunFam" id="1.10.510.10:FF:000021">
    <property type="entry name" value="Serine/threonine protein kinase"/>
    <property type="match status" value="1"/>
</dbReference>
<gene>
    <name evidence="11" type="ORF">KIH39_19445</name>
</gene>
<protein>
    <recommendedName>
        <fullName evidence="1">non-specific serine/threonine protein kinase</fullName>
        <ecNumber evidence="1">2.7.11.1</ecNumber>
    </recommendedName>
</protein>
<dbReference type="EMBL" id="CP074694">
    <property type="protein sequence ID" value="QVL31009.1"/>
    <property type="molecule type" value="Genomic_DNA"/>
</dbReference>
<feature type="domain" description="Protein kinase" evidence="10">
    <location>
        <begin position="14"/>
        <end position="284"/>
    </location>
</feature>
<dbReference type="InterPro" id="IPR017441">
    <property type="entry name" value="Protein_kinase_ATP_BS"/>
</dbReference>
<keyword evidence="12" id="KW-1185">Reference proteome</keyword>
<sequence>MLVGQTIGEGDKSLYIEKELGSGAMGSVFRARFLKDNTLTALKVIAFGLADNETARARFDREAKILKQLKHPNITRYYGSGHIRKTPFFMMEYVEGESLDHLLERRGKLPWEDVVIFGKQLAAALEHAHEKGIIHRDLKPSNIMLTKGGTVKLTDFGIAKDVDLTALTGANNTIGTAAYMSPEQCRGERNLGPKSDIYSSGVVFYELLTGRKPFVRETSIDLFMAHVNDPFERPSRLVPNLPMWLDTLVCQMLEKKPEFRPLDAATVGRALQEIEDKVASHKSVGAEVANARVIDRIQMTSPPDESDREATRVIRSSSKKKKVKKKTIPFYRKLWFALTLIGLFVIGAGIGLYLVTRPGDPKIAFNQAMEEKDEATKEQLLSAYLKRQSGNKDADWQRANDELFGLKAKKIDQAMWNRVRAKRLNPEEEYDKQAYALVMQGYKLEAEGNTNGALEQWIDLEKNWVKQENEELALWGWIGRRHKQLISEADGLEKRMLATLLRARVDEEEATLEGDDTKRTYEALRLELLGDLRAELSEDKKGPVGDLAGAKQAWKSLRDDREKDKPIDQRVYLILAARHFRDLDPQKASEATPEQREEMVRGLLKWALSVQKSENLIVLRDMRNTLRDIRDLYKNAPSPLDKIAIEADSELRKLKK</sequence>
<keyword evidence="2" id="KW-0723">Serine/threonine-protein kinase</keyword>
<dbReference type="InterPro" id="IPR011009">
    <property type="entry name" value="Kinase-like_dom_sf"/>
</dbReference>
<evidence type="ECO:0000256" key="5">
    <source>
        <dbReference type="ARBA" id="ARBA00022777"/>
    </source>
</evidence>
<name>A0A8E6ESN0_9BACT</name>
<feature type="transmembrane region" description="Helical" evidence="9">
    <location>
        <begin position="334"/>
        <end position="355"/>
    </location>
</feature>
<dbReference type="SMART" id="SM00220">
    <property type="entry name" value="S_TKc"/>
    <property type="match status" value="1"/>
</dbReference>
<dbReference type="InterPro" id="IPR008271">
    <property type="entry name" value="Ser/Thr_kinase_AS"/>
</dbReference>
<keyword evidence="9" id="KW-0472">Membrane</keyword>
<dbReference type="InterPro" id="IPR000719">
    <property type="entry name" value="Prot_kinase_dom"/>
</dbReference>
<dbReference type="PROSITE" id="PS50011">
    <property type="entry name" value="PROTEIN_KINASE_DOM"/>
    <property type="match status" value="1"/>
</dbReference>
<evidence type="ECO:0000256" key="8">
    <source>
        <dbReference type="SAM" id="MobiDB-lite"/>
    </source>
</evidence>
<dbReference type="Gene3D" id="1.10.510.10">
    <property type="entry name" value="Transferase(Phosphotransferase) domain 1"/>
    <property type="match status" value="1"/>
</dbReference>
<reference evidence="11" key="1">
    <citation type="submission" date="2021-05" db="EMBL/GenBank/DDBJ databases">
        <title>Complete genome sequence of the cellulolytic planctomycete Telmatocola sphagniphila SP2T and characterization of the first cellulase from planctomycetes.</title>
        <authorList>
            <person name="Rakitin A.L."/>
            <person name="Beletsky A.V."/>
            <person name="Naumoff D.G."/>
            <person name="Kulichevskaya I.S."/>
            <person name="Mardanov A.V."/>
            <person name="Ravin N.V."/>
            <person name="Dedysh S.N."/>
        </authorList>
    </citation>
    <scope>NUCLEOTIDE SEQUENCE</scope>
    <source>
        <strain evidence="11">SP2T</strain>
    </source>
</reference>
<dbReference type="AlphaFoldDB" id="A0A8E6ESN0"/>
<evidence type="ECO:0000259" key="10">
    <source>
        <dbReference type="PROSITE" id="PS50011"/>
    </source>
</evidence>
<evidence type="ECO:0000313" key="11">
    <source>
        <dbReference type="EMBL" id="QVL31009.1"/>
    </source>
</evidence>
<dbReference type="PROSITE" id="PS00107">
    <property type="entry name" value="PROTEIN_KINASE_ATP"/>
    <property type="match status" value="1"/>
</dbReference>
<keyword evidence="6 7" id="KW-0067">ATP-binding</keyword>
<evidence type="ECO:0000256" key="9">
    <source>
        <dbReference type="SAM" id="Phobius"/>
    </source>
</evidence>
<evidence type="ECO:0000256" key="6">
    <source>
        <dbReference type="ARBA" id="ARBA00022840"/>
    </source>
</evidence>
<dbReference type="GO" id="GO:0004674">
    <property type="term" value="F:protein serine/threonine kinase activity"/>
    <property type="evidence" value="ECO:0007669"/>
    <property type="project" value="UniProtKB-KW"/>
</dbReference>
<feature type="binding site" evidence="7">
    <location>
        <position position="43"/>
    </location>
    <ligand>
        <name>ATP</name>
        <dbReference type="ChEBI" id="CHEBI:30616"/>
    </ligand>
</feature>
<evidence type="ECO:0000256" key="4">
    <source>
        <dbReference type="ARBA" id="ARBA00022741"/>
    </source>
</evidence>
<dbReference type="Pfam" id="PF00069">
    <property type="entry name" value="Pkinase"/>
    <property type="match status" value="1"/>
</dbReference>
<dbReference type="SUPFAM" id="SSF56112">
    <property type="entry name" value="Protein kinase-like (PK-like)"/>
    <property type="match status" value="1"/>
</dbReference>
<evidence type="ECO:0000313" key="12">
    <source>
        <dbReference type="Proteomes" id="UP000676194"/>
    </source>
</evidence>
<dbReference type="PROSITE" id="PS00108">
    <property type="entry name" value="PROTEIN_KINASE_ST"/>
    <property type="match status" value="1"/>
</dbReference>